<proteinExistence type="predicted"/>
<gene>
    <name evidence="2" type="ORF">MAN_09277</name>
</gene>
<dbReference type="VEuPathDB" id="FungiDB:MAN_09277"/>
<evidence type="ECO:0000256" key="1">
    <source>
        <dbReference type="SAM" id="MobiDB-lite"/>
    </source>
</evidence>
<feature type="compositionally biased region" description="Polar residues" evidence="1">
    <location>
        <begin position="1"/>
        <end position="12"/>
    </location>
</feature>
<reference evidence="2 3" key="1">
    <citation type="journal article" date="2014" name="Proc. Natl. Acad. Sci. U.S.A.">
        <title>Trajectory and genomic determinants of fungal-pathogen speciation and host adaptation.</title>
        <authorList>
            <person name="Hu X."/>
            <person name="Xiao G."/>
            <person name="Zheng P."/>
            <person name="Shang Y."/>
            <person name="Su Y."/>
            <person name="Zhang X."/>
            <person name="Liu X."/>
            <person name="Zhan S."/>
            <person name="St Leger R.J."/>
            <person name="Wang C."/>
        </authorList>
    </citation>
    <scope>NUCLEOTIDE SEQUENCE [LARGE SCALE GENOMIC DNA]</scope>
    <source>
        <strain evidence="2 3">ARSEF 549</strain>
    </source>
</reference>
<keyword evidence="3" id="KW-1185">Reference proteome</keyword>
<dbReference type="Proteomes" id="UP000031186">
    <property type="component" value="Unassembled WGS sequence"/>
</dbReference>
<dbReference type="EMBL" id="AZNF01000016">
    <property type="protein sequence ID" value="KID60993.1"/>
    <property type="molecule type" value="Genomic_DNA"/>
</dbReference>
<evidence type="ECO:0000313" key="3">
    <source>
        <dbReference type="Proteomes" id="UP000031186"/>
    </source>
</evidence>
<dbReference type="AlphaFoldDB" id="A0A0B4ES70"/>
<comment type="caution">
    <text evidence="2">The sequence shown here is derived from an EMBL/GenBank/DDBJ whole genome shotgun (WGS) entry which is preliminary data.</text>
</comment>
<feature type="compositionally biased region" description="Basic residues" evidence="1">
    <location>
        <begin position="13"/>
        <end position="24"/>
    </location>
</feature>
<feature type="region of interest" description="Disordered" evidence="1">
    <location>
        <begin position="1"/>
        <end position="32"/>
    </location>
</feature>
<sequence>MPSTRAQKAKTGQQHRRVAQRRHSTPGSDWDTWEPMETVRALVALMANSTWEMKASLLHEAFALQGLLVEVLRYIGLGEDEGQVDNGAPSDDHQGLKAAWIRQQNRV</sequence>
<organism evidence="2 3">
    <name type="scientific">Metarhizium anisopliae (strain ARSEF 549)</name>
    <dbReference type="NCBI Taxonomy" id="3151832"/>
    <lineage>
        <taxon>Eukaryota</taxon>
        <taxon>Fungi</taxon>
        <taxon>Dikarya</taxon>
        <taxon>Ascomycota</taxon>
        <taxon>Pezizomycotina</taxon>
        <taxon>Sordariomycetes</taxon>
        <taxon>Hypocreomycetidae</taxon>
        <taxon>Hypocreales</taxon>
        <taxon>Clavicipitaceae</taxon>
        <taxon>Metarhizium</taxon>
    </lineage>
</organism>
<feature type="non-terminal residue" evidence="2">
    <location>
        <position position="1"/>
    </location>
</feature>
<protein>
    <submittedName>
        <fullName evidence="2">C2H2 type zinc finger domain-containing protein</fullName>
    </submittedName>
</protein>
<evidence type="ECO:0000313" key="2">
    <source>
        <dbReference type="EMBL" id="KID60993.1"/>
    </source>
</evidence>
<dbReference type="HOGENOM" id="CLU_156021_0_0_1"/>
<name>A0A0B4ES70_METAF</name>
<accession>A0A0B4ES70</accession>